<dbReference type="Pfam" id="PF04603">
    <property type="entry name" value="Mog1"/>
    <property type="match status" value="1"/>
</dbReference>
<comment type="caution">
    <text evidence="4">The sequence shown here is derived from an EMBL/GenBank/DDBJ whole genome shotgun (WGS) entry which is preliminary data.</text>
</comment>
<dbReference type="OrthoDB" id="10255285at2759"/>
<evidence type="ECO:0000256" key="3">
    <source>
        <dbReference type="ARBA" id="ARBA00022927"/>
    </source>
</evidence>
<gene>
    <name evidence="4" type="ORF">C2G38_2098205</name>
</gene>
<evidence type="ECO:0000256" key="1">
    <source>
        <dbReference type="ARBA" id="ARBA00010307"/>
    </source>
</evidence>
<sequence length="189" mass="21237">MTTIRDLFGGAIVSHIPPTFIDVSDIREIADNQEVFADVNSDESIVIEILQYVNEPSNEDAVRYHFASLAHDNDAEDFNTIQQITELTALEVPKLPSDTPKYLLVGQQQISKFDERDPSARNLVTILMALFRFPNIQTDIVITCNIPVILGATSSSRLVTQEGDVNEGYEEFRKILTSFDIKDWGLFNA</sequence>
<dbReference type="GO" id="GO:0005634">
    <property type="term" value="C:nucleus"/>
    <property type="evidence" value="ECO:0007669"/>
    <property type="project" value="TreeGrafter"/>
</dbReference>
<proteinExistence type="inferred from homology"/>
<dbReference type="STRING" id="44941.A0A397UT99"/>
<dbReference type="Proteomes" id="UP000266673">
    <property type="component" value="Unassembled WGS sequence"/>
</dbReference>
<evidence type="ECO:0000256" key="2">
    <source>
        <dbReference type="ARBA" id="ARBA00022448"/>
    </source>
</evidence>
<dbReference type="AlphaFoldDB" id="A0A397UT99"/>
<dbReference type="PANTHER" id="PTHR15837:SF0">
    <property type="entry name" value="RAN GUANINE NUCLEOTIDE RELEASE FACTOR"/>
    <property type="match status" value="1"/>
</dbReference>
<reference evidence="4 5" key="1">
    <citation type="submission" date="2018-06" db="EMBL/GenBank/DDBJ databases">
        <title>Comparative genomics reveals the genomic features of Rhizophagus irregularis, R. cerebriforme, R. diaphanum and Gigaspora rosea, and their symbiotic lifestyle signature.</title>
        <authorList>
            <person name="Morin E."/>
            <person name="San Clemente H."/>
            <person name="Chen E.C.H."/>
            <person name="De La Providencia I."/>
            <person name="Hainaut M."/>
            <person name="Kuo A."/>
            <person name="Kohler A."/>
            <person name="Murat C."/>
            <person name="Tang N."/>
            <person name="Roy S."/>
            <person name="Loubradou J."/>
            <person name="Henrissat B."/>
            <person name="Grigoriev I.V."/>
            <person name="Corradi N."/>
            <person name="Roux C."/>
            <person name="Martin F.M."/>
        </authorList>
    </citation>
    <scope>NUCLEOTIDE SEQUENCE [LARGE SCALE GENOMIC DNA]</scope>
    <source>
        <strain evidence="4 5">DAOM 194757</strain>
    </source>
</reference>
<keyword evidence="5" id="KW-1185">Reference proteome</keyword>
<protein>
    <recommendedName>
        <fullName evidence="6">Mog1p/PsbP-like protein</fullName>
    </recommendedName>
</protein>
<dbReference type="PANTHER" id="PTHR15837">
    <property type="entry name" value="RAN GUANINE NUCLEOTIDE RELEASE FACTOR"/>
    <property type="match status" value="1"/>
</dbReference>
<dbReference type="SUPFAM" id="SSF55724">
    <property type="entry name" value="Mog1p/PsbP-like"/>
    <property type="match status" value="1"/>
</dbReference>
<evidence type="ECO:0000313" key="5">
    <source>
        <dbReference type="Proteomes" id="UP000266673"/>
    </source>
</evidence>
<evidence type="ECO:0008006" key="6">
    <source>
        <dbReference type="Google" id="ProtNLM"/>
    </source>
</evidence>
<dbReference type="GO" id="GO:0005085">
    <property type="term" value="F:guanyl-nucleotide exchange factor activity"/>
    <property type="evidence" value="ECO:0007669"/>
    <property type="project" value="TreeGrafter"/>
</dbReference>
<dbReference type="GO" id="GO:0006606">
    <property type="term" value="P:protein import into nucleus"/>
    <property type="evidence" value="ECO:0007669"/>
    <property type="project" value="TreeGrafter"/>
</dbReference>
<keyword evidence="2" id="KW-0813">Transport</keyword>
<dbReference type="Gene3D" id="3.40.1000.10">
    <property type="entry name" value="Mog1/PsbP, alpha/beta/alpha sandwich"/>
    <property type="match status" value="1"/>
</dbReference>
<evidence type="ECO:0000313" key="4">
    <source>
        <dbReference type="EMBL" id="RIB13470.1"/>
    </source>
</evidence>
<name>A0A397UT99_9GLOM</name>
<accession>A0A397UT99</accession>
<dbReference type="GO" id="GO:0031267">
    <property type="term" value="F:small GTPase binding"/>
    <property type="evidence" value="ECO:0007669"/>
    <property type="project" value="TreeGrafter"/>
</dbReference>
<dbReference type="EMBL" id="QKWP01000920">
    <property type="protein sequence ID" value="RIB13470.1"/>
    <property type="molecule type" value="Genomic_DNA"/>
</dbReference>
<organism evidence="4 5">
    <name type="scientific">Gigaspora rosea</name>
    <dbReference type="NCBI Taxonomy" id="44941"/>
    <lineage>
        <taxon>Eukaryota</taxon>
        <taxon>Fungi</taxon>
        <taxon>Fungi incertae sedis</taxon>
        <taxon>Mucoromycota</taxon>
        <taxon>Glomeromycotina</taxon>
        <taxon>Glomeromycetes</taxon>
        <taxon>Diversisporales</taxon>
        <taxon>Gigasporaceae</taxon>
        <taxon>Gigaspora</taxon>
    </lineage>
</organism>
<dbReference type="InterPro" id="IPR016123">
    <property type="entry name" value="Mog1/PsbP_a/b/a-sand"/>
</dbReference>
<dbReference type="InterPro" id="IPR007681">
    <property type="entry name" value="Mog1"/>
</dbReference>
<keyword evidence="3" id="KW-0653">Protein transport</keyword>
<comment type="similarity">
    <text evidence="1">Belongs to the MOG1 family.</text>
</comment>